<feature type="transmembrane region" description="Helical" evidence="1">
    <location>
        <begin position="20"/>
        <end position="39"/>
    </location>
</feature>
<keyword evidence="1" id="KW-1133">Transmembrane helix</keyword>
<evidence type="ECO:0000313" key="2">
    <source>
        <dbReference type="EMBL" id="QOR69421.1"/>
    </source>
</evidence>
<dbReference type="KEGG" id="halt:IM660_12020"/>
<keyword evidence="3" id="KW-1185">Reference proteome</keyword>
<organism evidence="2 3">
    <name type="scientific">Ruania alkalisoli</name>
    <dbReference type="NCBI Taxonomy" id="2779775"/>
    <lineage>
        <taxon>Bacteria</taxon>
        <taxon>Bacillati</taxon>
        <taxon>Actinomycetota</taxon>
        <taxon>Actinomycetes</taxon>
        <taxon>Micrococcales</taxon>
        <taxon>Ruaniaceae</taxon>
        <taxon>Ruania</taxon>
    </lineage>
</organism>
<accession>A0A7M1SPP6</accession>
<dbReference type="EMBL" id="CP063169">
    <property type="protein sequence ID" value="QOR69421.1"/>
    <property type="molecule type" value="Genomic_DNA"/>
</dbReference>
<name>A0A7M1SPP6_9MICO</name>
<keyword evidence="1" id="KW-0812">Transmembrane</keyword>
<feature type="transmembrane region" description="Helical" evidence="1">
    <location>
        <begin position="186"/>
        <end position="208"/>
    </location>
</feature>
<reference evidence="2 3" key="1">
    <citation type="submission" date="2020-10" db="EMBL/GenBank/DDBJ databases">
        <title>Haloactinobacterium sp. RN3S43, a bacterium isolated from saline soil.</title>
        <authorList>
            <person name="Sun J.-Q."/>
        </authorList>
    </citation>
    <scope>NUCLEOTIDE SEQUENCE [LARGE SCALE GENOMIC DNA]</scope>
    <source>
        <strain evidence="2 3">RN3S43</strain>
    </source>
</reference>
<feature type="transmembrane region" description="Helical" evidence="1">
    <location>
        <begin position="66"/>
        <end position="90"/>
    </location>
</feature>
<protein>
    <submittedName>
        <fullName evidence="2">ABC transporter permease</fullName>
    </submittedName>
</protein>
<sequence length="253" mass="25781">MNGLLIAVEVEFRKAVASRVLGATTIILVLGLVALTVGLELGVRSGNANVTAQLGPLAARDGWDRMFGLAAQLTAAGALIAFGVVLSWLVGREFADGTITSMFALPVARPAIMLAKFVVHLAWVFAVALVFAAILAVVGVTLGHGMPRAPELASLGRQVLLTVLTGLVAFPAAWAATLGRGLLPGIAATIGLVVCGQVMAIAGVGAWFPVAAPALWALDPSAVTGPQLALVGALAGIAAALTVRSWSRLQLDR</sequence>
<proteinExistence type="predicted"/>
<dbReference type="RefSeq" id="WP_193495795.1">
    <property type="nucleotide sequence ID" value="NZ_CP063169.1"/>
</dbReference>
<evidence type="ECO:0000313" key="3">
    <source>
        <dbReference type="Proteomes" id="UP000593758"/>
    </source>
</evidence>
<feature type="transmembrane region" description="Helical" evidence="1">
    <location>
        <begin position="228"/>
        <end position="247"/>
    </location>
</feature>
<dbReference type="Pfam" id="PF12730">
    <property type="entry name" value="ABC2_membrane_4"/>
    <property type="match status" value="1"/>
</dbReference>
<dbReference type="Proteomes" id="UP000593758">
    <property type="component" value="Chromosome"/>
</dbReference>
<feature type="transmembrane region" description="Helical" evidence="1">
    <location>
        <begin position="159"/>
        <end position="179"/>
    </location>
</feature>
<dbReference type="AlphaFoldDB" id="A0A7M1SPP6"/>
<evidence type="ECO:0000256" key="1">
    <source>
        <dbReference type="SAM" id="Phobius"/>
    </source>
</evidence>
<keyword evidence="1" id="KW-0472">Membrane</keyword>
<gene>
    <name evidence="2" type="ORF">IM660_12020</name>
</gene>
<feature type="transmembrane region" description="Helical" evidence="1">
    <location>
        <begin position="111"/>
        <end position="139"/>
    </location>
</feature>